<gene>
    <name evidence="1" type="ORF">H1P_2930002</name>
</gene>
<reference evidence="1 2" key="1">
    <citation type="submission" date="2019-01" db="EMBL/GenBank/DDBJ databases">
        <authorList>
            <person name="Brito A."/>
        </authorList>
    </citation>
    <scope>NUCLEOTIDE SEQUENCE [LARGE SCALE GENOMIC DNA]</scope>
    <source>
        <strain evidence="1">1</strain>
    </source>
</reference>
<accession>A0A563VTZ0</accession>
<proteinExistence type="predicted"/>
<keyword evidence="2" id="KW-1185">Reference proteome</keyword>
<dbReference type="Proteomes" id="UP000320055">
    <property type="component" value="Unassembled WGS sequence"/>
</dbReference>
<protein>
    <submittedName>
        <fullName evidence="1">Transposase</fullName>
    </submittedName>
</protein>
<dbReference type="AlphaFoldDB" id="A0A563VTZ0"/>
<organism evidence="1 2">
    <name type="scientific">Hyella patelloides LEGE 07179</name>
    <dbReference type="NCBI Taxonomy" id="945734"/>
    <lineage>
        <taxon>Bacteria</taxon>
        <taxon>Bacillati</taxon>
        <taxon>Cyanobacteriota</taxon>
        <taxon>Cyanophyceae</taxon>
        <taxon>Pleurocapsales</taxon>
        <taxon>Hyellaceae</taxon>
        <taxon>Hyella</taxon>
    </lineage>
</organism>
<name>A0A563VTZ0_9CYAN</name>
<sequence length="62" mass="7036">MYLNGMGFRGIARVTEIDHTTIINWVKEAGESLSEEPQDSEIPKITEIDELQTFVGNKKNKL</sequence>
<evidence type="ECO:0000313" key="2">
    <source>
        <dbReference type="Proteomes" id="UP000320055"/>
    </source>
</evidence>
<dbReference type="EMBL" id="CAACVJ010000216">
    <property type="protein sequence ID" value="VEP14865.1"/>
    <property type="molecule type" value="Genomic_DNA"/>
</dbReference>
<evidence type="ECO:0000313" key="1">
    <source>
        <dbReference type="EMBL" id="VEP14865.1"/>
    </source>
</evidence>